<dbReference type="AlphaFoldDB" id="A0A3R7CAE8"/>
<dbReference type="EMBL" id="NIRI02000042">
    <property type="protein sequence ID" value="KAG5452549.1"/>
    <property type="molecule type" value="Genomic_DNA"/>
</dbReference>
<dbReference type="OrthoDB" id="6270684at2759"/>
<evidence type="ECO:0000256" key="7">
    <source>
        <dbReference type="ARBA" id="ARBA00023065"/>
    </source>
</evidence>
<keyword evidence="4 11" id="KW-0812">Transmembrane</keyword>
<evidence type="ECO:0000256" key="4">
    <source>
        <dbReference type="ARBA" id="ARBA00022692"/>
    </source>
</evidence>
<dbReference type="GO" id="GO:0005272">
    <property type="term" value="F:sodium channel activity"/>
    <property type="evidence" value="ECO:0007669"/>
    <property type="project" value="UniProtKB-KW"/>
</dbReference>
<evidence type="ECO:0000256" key="9">
    <source>
        <dbReference type="ARBA" id="ARBA00023201"/>
    </source>
</evidence>
<dbReference type="GO" id="GO:0016020">
    <property type="term" value="C:membrane"/>
    <property type="evidence" value="ECO:0007669"/>
    <property type="project" value="UniProtKB-SubCell"/>
</dbReference>
<evidence type="ECO:0000256" key="6">
    <source>
        <dbReference type="ARBA" id="ARBA00023053"/>
    </source>
</evidence>
<evidence type="ECO:0000256" key="2">
    <source>
        <dbReference type="ARBA" id="ARBA00022448"/>
    </source>
</evidence>
<organism evidence="12 13">
    <name type="scientific">Clonorchis sinensis</name>
    <name type="common">Chinese liver fluke</name>
    <dbReference type="NCBI Taxonomy" id="79923"/>
    <lineage>
        <taxon>Eukaryota</taxon>
        <taxon>Metazoa</taxon>
        <taxon>Spiralia</taxon>
        <taxon>Lophotrochozoa</taxon>
        <taxon>Platyhelminthes</taxon>
        <taxon>Trematoda</taxon>
        <taxon>Digenea</taxon>
        <taxon>Opisthorchiida</taxon>
        <taxon>Opisthorchiata</taxon>
        <taxon>Opisthorchiidae</taxon>
        <taxon>Clonorchis</taxon>
    </lineage>
</organism>
<sequence>MQLSRDYEVREKSSAPLEPRQHLVKRPHWILSLVTKIRIPAGIRFSHILLFALVSVLFSYRIMEWSSLKTVLSELCGRHPDVKIPVSTCLKNEQTSPSCLPSIVLCNLNPIRGSSLYFSKPEQRKRPYASQSVSYAELLANLTDDQAENLSHQMPSMLKSCLIGSTPCTSEQFRFVRTTQGPCFARSLNSSHDEQIQLVLDPEVHDYLLPNNGLIGFRMAVLSDFSRLNEPSVYTFVVGTRFHTLVDVRKQDDNSCRSSITQAAGVHGHGEEFGCPQYVIRSVTQSEKWPLHIQLMAAKHPSVFARNESSIRLAQLVQRRTFLHAYNRTAFEILQTLSKALMKARTDASNATRMFQHMNRNLLKSFRRLKYTLPKNDSDREPCIPHLDRLLQDFMKDVASSSSMVLSMMSSLADAQNATVQDLESADQELELVDSFFKVKSIVSPRSTILRDILKTAMKLHVQLTNTSTNVAASGNHCRNLIEHYVDQLRLIGSRASSALTLTEHVNNELHSLIRHNRMVRVSFPGTIPENNLDTLVVVTLQLTNQVRRETRTCDLFQLRNLRSDLLSIIINTVTLYLSSFVLIQLLFTRCRKSTTVVQPHSSGQIITHPTAGYTSNNQCFSSTITVDSQTQLDTMHPCEYCSLNTFAYTSTLSKPRRLSRVFSAKPEFLCETERGFDTPEWTTARPNRIAICQPIVSALGPRNKAEHNEAFILIPNRMSNRSTIDPEQASISSNPELCL</sequence>
<keyword evidence="8" id="KW-0472">Membrane</keyword>
<dbReference type="Gene3D" id="2.60.470.10">
    <property type="entry name" value="Acid-sensing ion channels like domains"/>
    <property type="match status" value="1"/>
</dbReference>
<evidence type="ECO:0000256" key="11">
    <source>
        <dbReference type="RuleBase" id="RU000679"/>
    </source>
</evidence>
<name>A0A3R7CAE8_CLOSI</name>
<keyword evidence="6" id="KW-0915">Sodium</keyword>
<evidence type="ECO:0000256" key="10">
    <source>
        <dbReference type="ARBA" id="ARBA00023303"/>
    </source>
</evidence>
<evidence type="ECO:0000256" key="1">
    <source>
        <dbReference type="ARBA" id="ARBA00004141"/>
    </source>
</evidence>
<comment type="similarity">
    <text evidence="11">Belongs to the amiloride-sensitive sodium channel (TC 1.A.6) family.</text>
</comment>
<keyword evidence="10 11" id="KW-0407">Ion channel</keyword>
<evidence type="ECO:0000256" key="8">
    <source>
        <dbReference type="ARBA" id="ARBA00023136"/>
    </source>
</evidence>
<keyword evidence="13" id="KW-1185">Reference proteome</keyword>
<proteinExistence type="inferred from homology"/>
<evidence type="ECO:0000256" key="3">
    <source>
        <dbReference type="ARBA" id="ARBA00022461"/>
    </source>
</evidence>
<evidence type="ECO:0000313" key="13">
    <source>
        <dbReference type="Proteomes" id="UP000286415"/>
    </source>
</evidence>
<comment type="caution">
    <text evidence="12">The sequence shown here is derived from an EMBL/GenBank/DDBJ whole genome shotgun (WGS) entry which is preliminary data.</text>
</comment>
<keyword evidence="7 11" id="KW-0406">Ion transport</keyword>
<reference evidence="12 13" key="1">
    <citation type="journal article" date="2018" name="Biotechnol. Adv.">
        <title>Improved genomic resources and new bioinformatic workflow for the carcinogenic parasite Clonorchis sinensis: Biotechnological implications.</title>
        <authorList>
            <person name="Wang D."/>
            <person name="Korhonen P.K."/>
            <person name="Gasser R.B."/>
            <person name="Young N.D."/>
        </authorList>
    </citation>
    <scope>NUCLEOTIDE SEQUENCE [LARGE SCALE GENOMIC DNA]</scope>
    <source>
        <strain evidence="12">Cs-k2</strain>
    </source>
</reference>
<protein>
    <submittedName>
        <fullName evidence="12">Uncharacterized protein</fullName>
    </submittedName>
</protein>
<dbReference type="Proteomes" id="UP000286415">
    <property type="component" value="Unassembled WGS sequence"/>
</dbReference>
<keyword evidence="5" id="KW-1133">Transmembrane helix</keyword>
<accession>A0A3R7CAE8</accession>
<comment type="subcellular location">
    <subcellularLocation>
        <location evidence="1">Membrane</location>
        <topology evidence="1">Multi-pass membrane protein</topology>
    </subcellularLocation>
</comment>
<keyword evidence="2 11" id="KW-0813">Transport</keyword>
<dbReference type="InParanoid" id="A0A3R7CAE8"/>
<keyword evidence="9 11" id="KW-0739">Sodium transport</keyword>
<dbReference type="Pfam" id="PF00858">
    <property type="entry name" value="ASC"/>
    <property type="match status" value="1"/>
</dbReference>
<gene>
    <name evidence="12" type="ORF">CSKR_114037</name>
</gene>
<dbReference type="STRING" id="79923.A0A3R7CAE8"/>
<reference evidence="12 13" key="2">
    <citation type="journal article" date="2021" name="Genomics">
        <title>High-quality reference genome for Clonorchis sinensis.</title>
        <authorList>
            <person name="Young N.D."/>
            <person name="Stroehlein A.J."/>
            <person name="Kinkar L."/>
            <person name="Wang T."/>
            <person name="Sohn W.M."/>
            <person name="Chang B.C.H."/>
            <person name="Kaur P."/>
            <person name="Weisz D."/>
            <person name="Dudchenko O."/>
            <person name="Aiden E.L."/>
            <person name="Korhonen P.K."/>
            <person name="Gasser R.B."/>
        </authorList>
    </citation>
    <scope>NUCLEOTIDE SEQUENCE [LARGE SCALE GENOMIC DNA]</scope>
    <source>
        <strain evidence="12">Cs-k2</strain>
    </source>
</reference>
<evidence type="ECO:0000313" key="12">
    <source>
        <dbReference type="EMBL" id="KAG5452549.1"/>
    </source>
</evidence>
<keyword evidence="3 11" id="KW-0894">Sodium channel</keyword>
<evidence type="ECO:0000256" key="5">
    <source>
        <dbReference type="ARBA" id="ARBA00022989"/>
    </source>
</evidence>
<dbReference type="InterPro" id="IPR001873">
    <property type="entry name" value="ENaC"/>
</dbReference>